<name>A0ABP5G5L8_9MICO</name>
<dbReference type="PANTHER" id="PTHR30349">
    <property type="entry name" value="PHAGE INTEGRASE-RELATED"/>
    <property type="match status" value="1"/>
</dbReference>
<dbReference type="CDD" id="cd01189">
    <property type="entry name" value="INT_ICEBs1_C_like"/>
    <property type="match status" value="1"/>
</dbReference>
<dbReference type="InterPro" id="IPR050090">
    <property type="entry name" value="Tyrosine_recombinase_XerCD"/>
</dbReference>
<dbReference type="PANTHER" id="PTHR30349:SF91">
    <property type="entry name" value="INTA PROTEIN"/>
    <property type="match status" value="1"/>
</dbReference>
<evidence type="ECO:0000259" key="3">
    <source>
        <dbReference type="PROSITE" id="PS51898"/>
    </source>
</evidence>
<dbReference type="InterPro" id="IPR013762">
    <property type="entry name" value="Integrase-like_cat_sf"/>
</dbReference>
<dbReference type="RefSeq" id="WP_343994085.1">
    <property type="nucleotide sequence ID" value="NZ_BAAANB010000021.1"/>
</dbReference>
<dbReference type="Proteomes" id="UP001501285">
    <property type="component" value="Unassembled WGS sequence"/>
</dbReference>
<accession>A0ABP5G5L8</accession>
<dbReference type="EMBL" id="BAAANB010000021">
    <property type="protein sequence ID" value="GAA2040669.1"/>
    <property type="molecule type" value="Genomic_DNA"/>
</dbReference>
<keyword evidence="2" id="KW-0233">DNA recombination</keyword>
<evidence type="ECO:0000313" key="5">
    <source>
        <dbReference type="Proteomes" id="UP001501285"/>
    </source>
</evidence>
<gene>
    <name evidence="4" type="ORF">GCM10009740_37020</name>
</gene>
<sequence>MTKPRRRQAGEGGISEYPTKSGVRYLIKYGYTREDGSRGTVLKRGFPTRKAAAEELRARLTSVDRGSHVAPNRVTVDEHFTVWLAGLRKQPSTVASYSKNVRLHVVPYLGALRLDQLTGSRLTRLYRQLESEGRADGSGGLSPRTVRYIHTIVHSGLSAAVRDGLVAQNAADKADPPSAKAAASPEMQFWTAPELRAFLEHRRRVNDELLPAWHLISYTGMRRGEALALRWGDVDLDAARLSVRRGVTVVKNKGQGQQVLVGITKTPHSRRTVDLDANTVAMLRAYKAARGLISLSLARDDALILGDVDGRVRHPERFSRRWDTAVRQAMGASSDIELPKIRLHDLRHTHATLLLASNVPVKVVSERLGHANATITLGTYAHVMPGMQAEAAAKFGALMTEGAS</sequence>
<dbReference type="InterPro" id="IPR010998">
    <property type="entry name" value="Integrase_recombinase_N"/>
</dbReference>
<keyword evidence="5" id="KW-1185">Reference proteome</keyword>
<dbReference type="InterPro" id="IPR011010">
    <property type="entry name" value="DNA_brk_join_enz"/>
</dbReference>
<reference evidence="5" key="1">
    <citation type="journal article" date="2019" name="Int. J. Syst. Evol. Microbiol.">
        <title>The Global Catalogue of Microorganisms (GCM) 10K type strain sequencing project: providing services to taxonomists for standard genome sequencing and annotation.</title>
        <authorList>
            <consortium name="The Broad Institute Genomics Platform"/>
            <consortium name="The Broad Institute Genome Sequencing Center for Infectious Disease"/>
            <person name="Wu L."/>
            <person name="Ma J."/>
        </authorList>
    </citation>
    <scope>NUCLEOTIDE SEQUENCE [LARGE SCALE GENOMIC DNA]</scope>
    <source>
        <strain evidence="5">JCM 14283</strain>
    </source>
</reference>
<evidence type="ECO:0000313" key="4">
    <source>
        <dbReference type="EMBL" id="GAA2040669.1"/>
    </source>
</evidence>
<dbReference type="SUPFAM" id="SSF56349">
    <property type="entry name" value="DNA breaking-rejoining enzymes"/>
    <property type="match status" value="1"/>
</dbReference>
<evidence type="ECO:0000256" key="2">
    <source>
        <dbReference type="ARBA" id="ARBA00023172"/>
    </source>
</evidence>
<dbReference type="Gene3D" id="1.10.443.10">
    <property type="entry name" value="Intergrase catalytic core"/>
    <property type="match status" value="1"/>
</dbReference>
<comment type="caution">
    <text evidence="4">The sequence shown here is derived from an EMBL/GenBank/DDBJ whole genome shotgun (WGS) entry which is preliminary data.</text>
</comment>
<evidence type="ECO:0000256" key="1">
    <source>
        <dbReference type="ARBA" id="ARBA00023125"/>
    </source>
</evidence>
<dbReference type="InterPro" id="IPR002104">
    <property type="entry name" value="Integrase_catalytic"/>
</dbReference>
<dbReference type="PROSITE" id="PS51898">
    <property type="entry name" value="TYR_RECOMBINASE"/>
    <property type="match status" value="1"/>
</dbReference>
<protein>
    <submittedName>
        <fullName evidence="4">Site-specific integrase</fullName>
    </submittedName>
</protein>
<keyword evidence="1" id="KW-0238">DNA-binding</keyword>
<dbReference type="Pfam" id="PF00589">
    <property type="entry name" value="Phage_integrase"/>
    <property type="match status" value="1"/>
</dbReference>
<proteinExistence type="predicted"/>
<feature type="domain" description="Tyr recombinase" evidence="3">
    <location>
        <begin position="185"/>
        <end position="393"/>
    </location>
</feature>
<dbReference type="Gene3D" id="1.10.150.130">
    <property type="match status" value="1"/>
</dbReference>
<organism evidence="4 5">
    <name type="scientific">Terrabacter terrae</name>
    <dbReference type="NCBI Taxonomy" id="318434"/>
    <lineage>
        <taxon>Bacteria</taxon>
        <taxon>Bacillati</taxon>
        <taxon>Actinomycetota</taxon>
        <taxon>Actinomycetes</taxon>
        <taxon>Micrococcales</taxon>
        <taxon>Intrasporangiaceae</taxon>
        <taxon>Terrabacter</taxon>
    </lineage>
</organism>